<dbReference type="PANTHER" id="PTHR35901">
    <property type="entry name" value="RIBONUCLEASE VAPC3"/>
    <property type="match status" value="1"/>
</dbReference>
<dbReference type="InterPro" id="IPR051619">
    <property type="entry name" value="TypeII_TA_RNase_PINc/VapC"/>
</dbReference>
<proteinExistence type="predicted"/>
<dbReference type="Proteomes" id="UP000321058">
    <property type="component" value="Unassembled WGS sequence"/>
</dbReference>
<accession>A0A512N2D7</accession>
<dbReference type="InterPro" id="IPR044153">
    <property type="entry name" value="PIN_Pae0151-like"/>
</dbReference>
<sequence>MRGRRAMIVVIDPGVAIKWFVEEPLRQQARSLLVHGHEVVAPDILIAGVAELAWKKTVAGEIAPDQAEPIVRNIGLPAFVSAFVESTRLRNRALALALQCGRPVHDCFYAACAEAVGAPLVSSDETFLQALKLEGIALRGVPLARIHELKQ</sequence>
<feature type="domain" description="PIN" evidence="2">
    <location>
        <begin position="9"/>
        <end position="129"/>
    </location>
</feature>
<comment type="caution">
    <text evidence="3">The sequence shown here is derived from an EMBL/GenBank/DDBJ whole genome shotgun (WGS) entry which is preliminary data.</text>
</comment>
<dbReference type="Gene3D" id="3.40.50.1010">
    <property type="entry name" value="5'-nuclease"/>
    <property type="match status" value="1"/>
</dbReference>
<dbReference type="InterPro" id="IPR002716">
    <property type="entry name" value="PIN_dom"/>
</dbReference>
<dbReference type="CDD" id="cd09873">
    <property type="entry name" value="PIN_Pae0151-like"/>
    <property type="match status" value="1"/>
</dbReference>
<gene>
    <name evidence="3" type="ORF">RSO01_03050</name>
</gene>
<keyword evidence="1" id="KW-0460">Magnesium</keyword>
<evidence type="ECO:0000313" key="4">
    <source>
        <dbReference type="Proteomes" id="UP000321058"/>
    </source>
</evidence>
<dbReference type="SUPFAM" id="SSF88723">
    <property type="entry name" value="PIN domain-like"/>
    <property type="match status" value="1"/>
</dbReference>
<evidence type="ECO:0000256" key="1">
    <source>
        <dbReference type="ARBA" id="ARBA00022842"/>
    </source>
</evidence>
<dbReference type="InterPro" id="IPR029060">
    <property type="entry name" value="PIN-like_dom_sf"/>
</dbReference>
<dbReference type="EMBL" id="BKAJ01000004">
    <property type="protein sequence ID" value="GEP53139.1"/>
    <property type="molecule type" value="Genomic_DNA"/>
</dbReference>
<evidence type="ECO:0000259" key="2">
    <source>
        <dbReference type="Pfam" id="PF01850"/>
    </source>
</evidence>
<dbReference type="AlphaFoldDB" id="A0A512N2D7"/>
<protein>
    <recommendedName>
        <fullName evidence="2">PIN domain-containing protein</fullName>
    </recommendedName>
</protein>
<name>A0A512N2D7_9HYPH</name>
<keyword evidence="4" id="KW-1185">Reference proteome</keyword>
<organism evidence="3 4">
    <name type="scientific">Reyranella soli</name>
    <dbReference type="NCBI Taxonomy" id="1230389"/>
    <lineage>
        <taxon>Bacteria</taxon>
        <taxon>Pseudomonadati</taxon>
        <taxon>Pseudomonadota</taxon>
        <taxon>Alphaproteobacteria</taxon>
        <taxon>Hyphomicrobiales</taxon>
        <taxon>Reyranellaceae</taxon>
        <taxon>Reyranella</taxon>
    </lineage>
</organism>
<reference evidence="3 4" key="1">
    <citation type="submission" date="2019-07" db="EMBL/GenBank/DDBJ databases">
        <title>Whole genome shotgun sequence of Reyranella soli NBRC 108950.</title>
        <authorList>
            <person name="Hosoyama A."/>
            <person name="Uohara A."/>
            <person name="Ohji S."/>
            <person name="Ichikawa N."/>
        </authorList>
    </citation>
    <scope>NUCLEOTIDE SEQUENCE [LARGE SCALE GENOMIC DNA]</scope>
    <source>
        <strain evidence="3 4">NBRC 108950</strain>
    </source>
</reference>
<evidence type="ECO:0000313" key="3">
    <source>
        <dbReference type="EMBL" id="GEP53139.1"/>
    </source>
</evidence>
<dbReference type="Pfam" id="PF01850">
    <property type="entry name" value="PIN"/>
    <property type="match status" value="1"/>
</dbReference>
<dbReference type="PANTHER" id="PTHR35901:SF1">
    <property type="entry name" value="EXONUCLEASE VAPC9"/>
    <property type="match status" value="1"/>
</dbReference>